<gene>
    <name evidence="2" type="ORF">FA13DRAFT_1743664</name>
</gene>
<dbReference type="EMBL" id="QPFP01000162">
    <property type="protein sequence ID" value="TEB19931.1"/>
    <property type="molecule type" value="Genomic_DNA"/>
</dbReference>
<proteinExistence type="predicted"/>
<keyword evidence="3" id="KW-1185">Reference proteome</keyword>
<reference evidence="2 3" key="1">
    <citation type="journal article" date="2019" name="Nat. Ecol. Evol.">
        <title>Megaphylogeny resolves global patterns of mushroom evolution.</title>
        <authorList>
            <person name="Varga T."/>
            <person name="Krizsan K."/>
            <person name="Foldi C."/>
            <person name="Dima B."/>
            <person name="Sanchez-Garcia M."/>
            <person name="Sanchez-Ramirez S."/>
            <person name="Szollosi G.J."/>
            <person name="Szarkandi J.G."/>
            <person name="Papp V."/>
            <person name="Albert L."/>
            <person name="Andreopoulos W."/>
            <person name="Angelini C."/>
            <person name="Antonin V."/>
            <person name="Barry K.W."/>
            <person name="Bougher N.L."/>
            <person name="Buchanan P."/>
            <person name="Buyck B."/>
            <person name="Bense V."/>
            <person name="Catcheside P."/>
            <person name="Chovatia M."/>
            <person name="Cooper J."/>
            <person name="Damon W."/>
            <person name="Desjardin D."/>
            <person name="Finy P."/>
            <person name="Geml J."/>
            <person name="Haridas S."/>
            <person name="Hughes K."/>
            <person name="Justo A."/>
            <person name="Karasinski D."/>
            <person name="Kautmanova I."/>
            <person name="Kiss B."/>
            <person name="Kocsube S."/>
            <person name="Kotiranta H."/>
            <person name="LaButti K.M."/>
            <person name="Lechner B.E."/>
            <person name="Liimatainen K."/>
            <person name="Lipzen A."/>
            <person name="Lukacs Z."/>
            <person name="Mihaltcheva S."/>
            <person name="Morgado L.N."/>
            <person name="Niskanen T."/>
            <person name="Noordeloos M.E."/>
            <person name="Ohm R.A."/>
            <person name="Ortiz-Santana B."/>
            <person name="Ovrebo C."/>
            <person name="Racz N."/>
            <person name="Riley R."/>
            <person name="Savchenko A."/>
            <person name="Shiryaev A."/>
            <person name="Soop K."/>
            <person name="Spirin V."/>
            <person name="Szebenyi C."/>
            <person name="Tomsovsky M."/>
            <person name="Tulloss R.E."/>
            <person name="Uehling J."/>
            <person name="Grigoriev I.V."/>
            <person name="Vagvolgyi C."/>
            <person name="Papp T."/>
            <person name="Martin F.M."/>
            <person name="Miettinen O."/>
            <person name="Hibbett D.S."/>
            <person name="Nagy L.G."/>
        </authorList>
    </citation>
    <scope>NUCLEOTIDE SEQUENCE [LARGE SCALE GENOMIC DNA]</scope>
    <source>
        <strain evidence="2 3">FP101781</strain>
    </source>
</reference>
<dbReference type="Proteomes" id="UP000298030">
    <property type="component" value="Unassembled WGS sequence"/>
</dbReference>
<evidence type="ECO:0000256" key="1">
    <source>
        <dbReference type="SAM" id="MobiDB-lite"/>
    </source>
</evidence>
<accession>A0A4Y7SEA7</accession>
<sequence>MYRCTTYIVLLRCHHIPLVLQEINNRHSGSHLAPSHPKPSKRTYHPASLHAHGTAVHQSVQPPIQYNPRGPCFFLSRA</sequence>
<name>A0A4Y7SEA7_COPMI</name>
<dbReference type="AlphaFoldDB" id="A0A4Y7SEA7"/>
<comment type="caution">
    <text evidence="2">The sequence shown here is derived from an EMBL/GenBank/DDBJ whole genome shotgun (WGS) entry which is preliminary data.</text>
</comment>
<evidence type="ECO:0000313" key="3">
    <source>
        <dbReference type="Proteomes" id="UP000298030"/>
    </source>
</evidence>
<evidence type="ECO:0000313" key="2">
    <source>
        <dbReference type="EMBL" id="TEB19931.1"/>
    </source>
</evidence>
<feature type="region of interest" description="Disordered" evidence="1">
    <location>
        <begin position="27"/>
        <end position="63"/>
    </location>
</feature>
<organism evidence="2 3">
    <name type="scientific">Coprinellus micaceus</name>
    <name type="common">Glistening ink-cap mushroom</name>
    <name type="synonym">Coprinus micaceus</name>
    <dbReference type="NCBI Taxonomy" id="71717"/>
    <lineage>
        <taxon>Eukaryota</taxon>
        <taxon>Fungi</taxon>
        <taxon>Dikarya</taxon>
        <taxon>Basidiomycota</taxon>
        <taxon>Agaricomycotina</taxon>
        <taxon>Agaricomycetes</taxon>
        <taxon>Agaricomycetidae</taxon>
        <taxon>Agaricales</taxon>
        <taxon>Agaricineae</taxon>
        <taxon>Psathyrellaceae</taxon>
        <taxon>Coprinellus</taxon>
    </lineage>
</organism>
<protein>
    <submittedName>
        <fullName evidence="2">Uncharacterized protein</fullName>
    </submittedName>
</protein>